<dbReference type="RefSeq" id="WP_022588093.1">
    <property type="nucleotide sequence ID" value="NZ_AXDC01000022.1"/>
</dbReference>
<evidence type="ECO:0000313" key="6">
    <source>
        <dbReference type="Proteomes" id="UP000016856"/>
    </source>
</evidence>
<sequence length="164" mass="17938">MQEVAEGTSTQASDLQDIVGLIHGLTRNIENVYKELQNVKNETDNTADRANNGKKEMDKLVKSINEIRNAFEIVISKINNLTKSVKEISNITNVITSISEQTNLLALNATIEAARAGGEAGRGFAVVAEEVRKLAEESKKSTNKIIELISSIQVDTEEGIKNIK</sequence>
<dbReference type="GO" id="GO:0016020">
    <property type="term" value="C:membrane"/>
    <property type="evidence" value="ECO:0007669"/>
    <property type="project" value="InterPro"/>
</dbReference>
<comment type="caution">
    <text evidence="5">The sequence shown here is derived from an EMBL/GenBank/DDBJ whole genome shotgun (WGS) entry which is preliminary data.</text>
</comment>
<gene>
    <name evidence="5" type="ORF">O163_08385</name>
</gene>
<reference evidence="5 6" key="1">
    <citation type="journal article" date="2013" name="Genome Announc.">
        <title>Draft Genome Sequence of an Anaerobic and Extremophilic Bacterium, Caldanaerobacter yonseiensis, Isolated from a Geothermal Hot Stream.</title>
        <authorList>
            <person name="Lee S.J."/>
            <person name="Lee Y.J."/>
            <person name="Park G.S."/>
            <person name="Kim B.C."/>
            <person name="Lee S.J."/>
            <person name="Shin J.H."/>
            <person name="Lee D.W."/>
        </authorList>
    </citation>
    <scope>NUCLEOTIDE SEQUENCE [LARGE SCALE GENOMIC DNA]</scope>
    <source>
        <strain evidence="5 6">KB-1</strain>
    </source>
</reference>
<dbReference type="GO" id="GO:0007165">
    <property type="term" value="P:signal transduction"/>
    <property type="evidence" value="ECO:0007669"/>
    <property type="project" value="UniProtKB-KW"/>
</dbReference>
<dbReference type="PANTHER" id="PTHR32089">
    <property type="entry name" value="METHYL-ACCEPTING CHEMOTAXIS PROTEIN MCPB"/>
    <property type="match status" value="1"/>
</dbReference>
<dbReference type="AlphaFoldDB" id="U5CPD4"/>
<dbReference type="InterPro" id="IPR004089">
    <property type="entry name" value="MCPsignal_dom"/>
</dbReference>
<name>U5CPD4_CALSX</name>
<dbReference type="EMBL" id="AXDC01000022">
    <property type="protein sequence ID" value="ERM91838.1"/>
    <property type="molecule type" value="Genomic_DNA"/>
</dbReference>
<keyword evidence="1 2" id="KW-0807">Transducer</keyword>
<organism evidence="5 6">
    <name type="scientific">Caldanaerobacter subterraneus subsp. yonseiensis KB-1</name>
    <dbReference type="NCBI Taxonomy" id="1388761"/>
    <lineage>
        <taxon>Bacteria</taxon>
        <taxon>Bacillati</taxon>
        <taxon>Bacillota</taxon>
        <taxon>Clostridia</taxon>
        <taxon>Thermoanaerobacterales</taxon>
        <taxon>Thermoanaerobacteraceae</taxon>
        <taxon>Caldanaerobacter</taxon>
    </lineage>
</organism>
<dbReference type="Gene3D" id="1.10.287.950">
    <property type="entry name" value="Methyl-accepting chemotaxis protein"/>
    <property type="match status" value="1"/>
</dbReference>
<keyword evidence="3" id="KW-0175">Coiled coil</keyword>
<accession>U5CPD4</accession>
<evidence type="ECO:0000256" key="2">
    <source>
        <dbReference type="PROSITE-ProRule" id="PRU00284"/>
    </source>
</evidence>
<dbReference type="PATRIC" id="fig|1388761.3.peg.1687"/>
<dbReference type="Pfam" id="PF00015">
    <property type="entry name" value="MCPsignal"/>
    <property type="match status" value="1"/>
</dbReference>
<dbReference type="Proteomes" id="UP000016856">
    <property type="component" value="Unassembled WGS sequence"/>
</dbReference>
<evidence type="ECO:0000259" key="4">
    <source>
        <dbReference type="PROSITE" id="PS50111"/>
    </source>
</evidence>
<dbReference type="SMART" id="SM00283">
    <property type="entry name" value="MA"/>
    <property type="match status" value="1"/>
</dbReference>
<feature type="coiled-coil region" evidence="3">
    <location>
        <begin position="22"/>
        <end position="49"/>
    </location>
</feature>
<evidence type="ECO:0000256" key="1">
    <source>
        <dbReference type="ARBA" id="ARBA00023224"/>
    </source>
</evidence>
<protein>
    <recommendedName>
        <fullName evidence="4">Methyl-accepting transducer domain-containing protein</fullName>
    </recommendedName>
</protein>
<dbReference type="PROSITE" id="PS50111">
    <property type="entry name" value="CHEMOTAXIS_TRANSDUC_2"/>
    <property type="match status" value="1"/>
</dbReference>
<evidence type="ECO:0000313" key="5">
    <source>
        <dbReference type="EMBL" id="ERM91838.1"/>
    </source>
</evidence>
<feature type="domain" description="Methyl-accepting transducer" evidence="4">
    <location>
        <begin position="1"/>
        <end position="164"/>
    </location>
</feature>
<dbReference type="SUPFAM" id="SSF58104">
    <property type="entry name" value="Methyl-accepting chemotaxis protein (MCP) signaling domain"/>
    <property type="match status" value="1"/>
</dbReference>
<evidence type="ECO:0000256" key="3">
    <source>
        <dbReference type="SAM" id="Coils"/>
    </source>
</evidence>
<dbReference type="PANTHER" id="PTHR32089:SF112">
    <property type="entry name" value="LYSOZYME-LIKE PROTEIN-RELATED"/>
    <property type="match status" value="1"/>
</dbReference>
<proteinExistence type="predicted"/>